<feature type="region of interest" description="Disordered" evidence="1">
    <location>
        <begin position="22"/>
        <end position="137"/>
    </location>
</feature>
<sequence length="157" mass="14959">MKLSSITCLLVIAIAATTVTAQDDKNSTLRPGPQPGTLGAGPWAAIPPSRVDSSLASGAGEPVTNGPMKPGSGTPGKPGAPDSTPQGGGAAGGKTDPDKLEGMQGSSSSAKDLSDGAAAGGMATKVPTPTPSKTSAASNIVVTSMAAAAALGAAMTF</sequence>
<feature type="chain" id="PRO_5042257376" evidence="2">
    <location>
        <begin position="22"/>
        <end position="157"/>
    </location>
</feature>
<comment type="caution">
    <text evidence="3">The sequence shown here is derived from an EMBL/GenBank/DDBJ whole genome shotgun (WGS) entry which is preliminary data.</text>
</comment>
<dbReference type="EMBL" id="JAKCXM010000446">
    <property type="protein sequence ID" value="KAJ0393955.1"/>
    <property type="molecule type" value="Genomic_DNA"/>
</dbReference>
<feature type="signal peptide" evidence="2">
    <location>
        <begin position="1"/>
        <end position="21"/>
    </location>
</feature>
<protein>
    <submittedName>
        <fullName evidence="3">Uncharacterized protein</fullName>
    </submittedName>
</protein>
<dbReference type="Proteomes" id="UP001209570">
    <property type="component" value="Unassembled WGS sequence"/>
</dbReference>
<name>A0AAD5Q395_PYTIN</name>
<accession>A0AAD5Q395</accession>
<proteinExistence type="predicted"/>
<evidence type="ECO:0000313" key="4">
    <source>
        <dbReference type="Proteomes" id="UP001209570"/>
    </source>
</evidence>
<reference evidence="3" key="1">
    <citation type="submission" date="2021-12" db="EMBL/GenBank/DDBJ databases">
        <title>Prjna785345.</title>
        <authorList>
            <person name="Rujirawat T."/>
            <person name="Krajaejun T."/>
        </authorList>
    </citation>
    <scope>NUCLEOTIDE SEQUENCE</scope>
    <source>
        <strain evidence="3">Pi057C3</strain>
    </source>
</reference>
<organism evidence="3 4">
    <name type="scientific">Pythium insidiosum</name>
    <name type="common">Pythiosis disease agent</name>
    <dbReference type="NCBI Taxonomy" id="114742"/>
    <lineage>
        <taxon>Eukaryota</taxon>
        <taxon>Sar</taxon>
        <taxon>Stramenopiles</taxon>
        <taxon>Oomycota</taxon>
        <taxon>Peronosporomycetes</taxon>
        <taxon>Pythiales</taxon>
        <taxon>Pythiaceae</taxon>
        <taxon>Pythium</taxon>
    </lineage>
</organism>
<gene>
    <name evidence="3" type="ORF">P43SY_003752</name>
</gene>
<feature type="compositionally biased region" description="Low complexity" evidence="1">
    <location>
        <begin position="123"/>
        <end position="137"/>
    </location>
</feature>
<evidence type="ECO:0000256" key="1">
    <source>
        <dbReference type="SAM" id="MobiDB-lite"/>
    </source>
</evidence>
<evidence type="ECO:0000256" key="2">
    <source>
        <dbReference type="SAM" id="SignalP"/>
    </source>
</evidence>
<dbReference type="AlphaFoldDB" id="A0AAD5Q395"/>
<evidence type="ECO:0000313" key="3">
    <source>
        <dbReference type="EMBL" id="KAJ0393955.1"/>
    </source>
</evidence>
<keyword evidence="2" id="KW-0732">Signal</keyword>
<keyword evidence="4" id="KW-1185">Reference proteome</keyword>